<gene>
    <name evidence="1" type="ORF">HWQ67_03450</name>
</gene>
<dbReference type="InterPro" id="IPR052018">
    <property type="entry name" value="PHP_domain"/>
</dbReference>
<name>A0ABS6RVL8_9BACT</name>
<dbReference type="PANTHER" id="PTHR42924:SF3">
    <property type="entry name" value="POLYMERASE_HISTIDINOL PHOSPHATASE N-TERMINAL DOMAIN-CONTAINING PROTEIN"/>
    <property type="match status" value="1"/>
</dbReference>
<dbReference type="EMBL" id="JABXWD010000036">
    <property type="protein sequence ID" value="MBV6340631.1"/>
    <property type="molecule type" value="Genomic_DNA"/>
</dbReference>
<dbReference type="Pfam" id="PF13263">
    <property type="entry name" value="PHP_C"/>
    <property type="match status" value="1"/>
</dbReference>
<proteinExistence type="predicted"/>
<accession>A0ABS6RVL8</accession>
<reference evidence="1 2" key="1">
    <citation type="journal article" date="2020" name="J Geophys Res Biogeosci">
        <title>Magnetotaxis as an Adaptation to Enable Bacterial Shuttling of Microbial Sulfur and Sulfur Cycling Across Aquatic Oxic#Anoxic Interfaces.</title>
        <authorList>
            <person name="Li J."/>
            <person name="Liu P."/>
            <person name="Wang J."/>
            <person name="Roberts A.P."/>
            <person name="Pan Y."/>
        </authorList>
    </citation>
    <scope>NUCLEOTIDE SEQUENCE [LARGE SCALE GENOMIC DNA]</scope>
    <source>
        <strain evidence="1 2">MYR-1_YQ</strain>
    </source>
</reference>
<dbReference type="Proteomes" id="UP001196980">
    <property type="component" value="Unassembled WGS sequence"/>
</dbReference>
<dbReference type="PANTHER" id="PTHR42924">
    <property type="entry name" value="EXONUCLEASE"/>
    <property type="match status" value="1"/>
</dbReference>
<evidence type="ECO:0000313" key="1">
    <source>
        <dbReference type="EMBL" id="MBV6340631.1"/>
    </source>
</evidence>
<comment type="caution">
    <text evidence="1">The sequence shown here is derived from an EMBL/GenBank/DDBJ whole genome shotgun (WGS) entry which is preliminary data.</text>
</comment>
<protein>
    <submittedName>
        <fullName evidence="1">PHP domain-containing protein</fullName>
    </submittedName>
</protein>
<evidence type="ECO:0000313" key="2">
    <source>
        <dbReference type="Proteomes" id="UP001196980"/>
    </source>
</evidence>
<sequence>MLRFDCHLHTYPASACSTMSAEEAIDAAVAAGLDGVVLTEHDQFWDRGDLEALVDRYRGQIRIFNGIEVSCREGHFLVFGLRDSVRVRFDMPVEGLIALARRDRAAVVVAHPFRFSLDYGQFCYTLDIDGVEIASSNTSPGAHQKAKKLADHKQCFQLTASDGHAVSSVGRYHTLFPDSIETIGDIAAFIISCKE</sequence>
<organism evidence="1 2">
    <name type="scientific">Candidatus Magnetobacterium casense</name>
    <dbReference type="NCBI Taxonomy" id="1455061"/>
    <lineage>
        <taxon>Bacteria</taxon>
        <taxon>Pseudomonadati</taxon>
        <taxon>Nitrospirota</taxon>
        <taxon>Thermodesulfovibrionia</taxon>
        <taxon>Thermodesulfovibrionales</taxon>
        <taxon>Candidatus Magnetobacteriaceae</taxon>
        <taxon>Candidatus Magnetobacterium</taxon>
    </lineage>
</organism>
<dbReference type="RefSeq" id="WP_218251251.1">
    <property type="nucleotide sequence ID" value="NZ_JABXWD010000036.1"/>
</dbReference>
<dbReference type="CDD" id="cd07432">
    <property type="entry name" value="PHP_HisPPase"/>
    <property type="match status" value="1"/>
</dbReference>
<keyword evidence="2" id="KW-1185">Reference proteome</keyword>